<name>A0A1N7DFF4_9EURY</name>
<protein>
    <submittedName>
        <fullName evidence="2">Uncharacterized protein</fullName>
    </submittedName>
</protein>
<gene>
    <name evidence="2" type="ORF">SAMN05421752_102219</name>
</gene>
<dbReference type="Proteomes" id="UP000185936">
    <property type="component" value="Unassembled WGS sequence"/>
</dbReference>
<evidence type="ECO:0000313" key="3">
    <source>
        <dbReference type="Proteomes" id="UP000185936"/>
    </source>
</evidence>
<evidence type="ECO:0000256" key="1">
    <source>
        <dbReference type="SAM" id="MobiDB-lite"/>
    </source>
</evidence>
<reference evidence="3" key="1">
    <citation type="submission" date="2017-01" db="EMBL/GenBank/DDBJ databases">
        <authorList>
            <person name="Varghese N."/>
            <person name="Submissions S."/>
        </authorList>
    </citation>
    <scope>NUCLEOTIDE SEQUENCE [LARGE SCALE GENOMIC DNA]</scope>
    <source>
        <strain evidence="3">type strain: HArc-</strain>
    </source>
</reference>
<sequence length="154" mass="16871">MDSFAECATVGPASSGTEIRRKSPSPQEHSSETPIGLIVPSGCCSETYTESQARQTATILEWDSAWVMAIRRISTGITILPQYFGSFGAAAETRSVRWRLLDYDDRLAVDHRYFVVGFDGRVQPVACVAQLLDDFTGGGDGRTDFDRGTELQVL</sequence>
<dbReference type="EMBL" id="FTNR01000002">
    <property type="protein sequence ID" value="SIR74619.1"/>
    <property type="molecule type" value="Genomic_DNA"/>
</dbReference>
<keyword evidence="3" id="KW-1185">Reference proteome</keyword>
<feature type="region of interest" description="Disordered" evidence="1">
    <location>
        <begin position="9"/>
        <end position="35"/>
    </location>
</feature>
<evidence type="ECO:0000313" key="2">
    <source>
        <dbReference type="EMBL" id="SIR74619.1"/>
    </source>
</evidence>
<organism evidence="2 3">
    <name type="scientific">Natronorubrum thiooxidans</name>
    <dbReference type="NCBI Taxonomy" id="308853"/>
    <lineage>
        <taxon>Archaea</taxon>
        <taxon>Methanobacteriati</taxon>
        <taxon>Methanobacteriota</taxon>
        <taxon>Stenosarchaea group</taxon>
        <taxon>Halobacteria</taxon>
        <taxon>Halobacteriales</taxon>
        <taxon>Natrialbaceae</taxon>
        <taxon>Natronorubrum</taxon>
    </lineage>
</organism>
<dbReference type="AlphaFoldDB" id="A0A1N7DFF4"/>
<proteinExistence type="predicted"/>
<accession>A0A1N7DFF4</accession>